<organism evidence="2">
    <name type="scientific">marine sediment metagenome</name>
    <dbReference type="NCBI Taxonomy" id="412755"/>
    <lineage>
        <taxon>unclassified sequences</taxon>
        <taxon>metagenomes</taxon>
        <taxon>ecological metagenomes</taxon>
    </lineage>
</organism>
<dbReference type="InterPro" id="IPR004046">
    <property type="entry name" value="GST_C"/>
</dbReference>
<dbReference type="CDD" id="cd03046">
    <property type="entry name" value="GST_N_GTT1_like"/>
    <property type="match status" value="1"/>
</dbReference>
<evidence type="ECO:0000313" key="2">
    <source>
        <dbReference type="EMBL" id="KKO08155.1"/>
    </source>
</evidence>
<reference evidence="2" key="1">
    <citation type="journal article" date="2015" name="Nature">
        <title>Complex archaea that bridge the gap between prokaryotes and eukaryotes.</title>
        <authorList>
            <person name="Spang A."/>
            <person name="Saw J.H."/>
            <person name="Jorgensen S.L."/>
            <person name="Zaremba-Niedzwiedzka K."/>
            <person name="Martijn J."/>
            <person name="Lind A.E."/>
            <person name="van Eijk R."/>
            <person name="Schleper C."/>
            <person name="Guy L."/>
            <person name="Ettema T.J."/>
        </authorList>
    </citation>
    <scope>NUCLEOTIDE SEQUENCE</scope>
</reference>
<accession>A0A0F9VVK2</accession>
<feature type="domain" description="GST N-terminal" evidence="1">
    <location>
        <begin position="1"/>
        <end position="81"/>
    </location>
</feature>
<dbReference type="CDD" id="cd03207">
    <property type="entry name" value="GST_C_8"/>
    <property type="match status" value="1"/>
</dbReference>
<sequence>MTSLTLYTNPQSRGRIAHWMLEETGTPYETVWLEYGEQMKSPDYLAINPMGKVPALVHGSVVVTECAAICAYLADRFPANHLAPAVDDPRRATYLRWLFFAAGPLETAVTAKSLGWEVPEGRSQMAGFGSYADVLNAIESALQVGPWLCGELFTAADVYIASQLGWGMMFESIEKRSVFERYVERAYARPANIESDRLNNL</sequence>
<dbReference type="SFLD" id="SFLDG00358">
    <property type="entry name" value="Main_(cytGST)"/>
    <property type="match status" value="1"/>
</dbReference>
<dbReference type="AlphaFoldDB" id="A0A0F9VVK2"/>
<dbReference type="Pfam" id="PF00043">
    <property type="entry name" value="GST_C"/>
    <property type="match status" value="1"/>
</dbReference>
<dbReference type="InterPro" id="IPR036249">
    <property type="entry name" value="Thioredoxin-like_sf"/>
</dbReference>
<dbReference type="Pfam" id="PF02798">
    <property type="entry name" value="GST_N"/>
    <property type="match status" value="1"/>
</dbReference>
<dbReference type="PANTHER" id="PTHR44051">
    <property type="entry name" value="GLUTATHIONE S-TRANSFERASE-RELATED"/>
    <property type="match status" value="1"/>
</dbReference>
<dbReference type="EMBL" id="LAZR01000010">
    <property type="protein sequence ID" value="KKO08155.1"/>
    <property type="molecule type" value="Genomic_DNA"/>
</dbReference>
<proteinExistence type="predicted"/>
<dbReference type="Gene3D" id="3.40.30.10">
    <property type="entry name" value="Glutaredoxin"/>
    <property type="match status" value="1"/>
</dbReference>
<protein>
    <recommendedName>
        <fullName evidence="1">GST N-terminal domain-containing protein</fullName>
    </recommendedName>
</protein>
<dbReference type="Gene3D" id="1.20.1050.10">
    <property type="match status" value="1"/>
</dbReference>
<dbReference type="PROSITE" id="PS50404">
    <property type="entry name" value="GST_NTER"/>
    <property type="match status" value="1"/>
</dbReference>
<dbReference type="InterPro" id="IPR004045">
    <property type="entry name" value="Glutathione_S-Trfase_N"/>
</dbReference>
<dbReference type="PANTHER" id="PTHR44051:SF21">
    <property type="entry name" value="GLUTATHIONE S-TRANSFERASE FAMILY PROTEIN"/>
    <property type="match status" value="1"/>
</dbReference>
<evidence type="ECO:0000259" key="1">
    <source>
        <dbReference type="PROSITE" id="PS50404"/>
    </source>
</evidence>
<dbReference type="SUPFAM" id="SSF47616">
    <property type="entry name" value="GST C-terminal domain-like"/>
    <property type="match status" value="1"/>
</dbReference>
<dbReference type="SUPFAM" id="SSF52833">
    <property type="entry name" value="Thioredoxin-like"/>
    <property type="match status" value="1"/>
</dbReference>
<dbReference type="InterPro" id="IPR036282">
    <property type="entry name" value="Glutathione-S-Trfase_C_sf"/>
</dbReference>
<dbReference type="InterPro" id="IPR040079">
    <property type="entry name" value="Glutathione_S-Trfase"/>
</dbReference>
<dbReference type="SFLD" id="SFLDS00019">
    <property type="entry name" value="Glutathione_Transferase_(cytos"/>
    <property type="match status" value="1"/>
</dbReference>
<name>A0A0F9VVK2_9ZZZZ</name>
<gene>
    <name evidence="2" type="ORF">LCGC14_0048500</name>
</gene>
<comment type="caution">
    <text evidence="2">The sequence shown here is derived from an EMBL/GenBank/DDBJ whole genome shotgun (WGS) entry which is preliminary data.</text>
</comment>
<dbReference type="SFLD" id="SFLDG01150">
    <property type="entry name" value="Main.1:_Beta-like"/>
    <property type="match status" value="1"/>
</dbReference>